<keyword evidence="2" id="KW-0732">Signal</keyword>
<evidence type="ECO:0000256" key="1">
    <source>
        <dbReference type="SAM" id="MobiDB-lite"/>
    </source>
</evidence>
<organism evidence="3 4">
    <name type="scientific">Paenibacillus rhizophilus</name>
    <dbReference type="NCBI Taxonomy" id="1850366"/>
    <lineage>
        <taxon>Bacteria</taxon>
        <taxon>Bacillati</taxon>
        <taxon>Bacillota</taxon>
        <taxon>Bacilli</taxon>
        <taxon>Bacillales</taxon>
        <taxon>Paenibacillaceae</taxon>
        <taxon>Paenibacillus</taxon>
    </lineage>
</organism>
<keyword evidence="4" id="KW-1185">Reference proteome</keyword>
<feature type="signal peptide" evidence="2">
    <location>
        <begin position="1"/>
        <end position="24"/>
    </location>
</feature>
<evidence type="ECO:0000256" key="2">
    <source>
        <dbReference type="SAM" id="SignalP"/>
    </source>
</evidence>
<sequence length="223" mass="23307">MKKKWFIAGLTTAMLASGSAGVFAGANLQQIKAYLNHSLRIEVNGSAYKLKDGNGKTLTPITYGGLTYLPTRALADALDIPIAYDAANQKVKIGSTSGSAASGSGGSTASGGSSSESKERPQYLPLDFPVPYDAVITVSSDSVLGGVRQSKLTYYTQETLDTMGMVYSEYVRIKGLGEGTQSVTSSSISIKGRLGGTSPLTINGAASKTKKGYNEFTVSWSES</sequence>
<comment type="caution">
    <text evidence="3">The sequence shown here is derived from an EMBL/GenBank/DDBJ whole genome shotgun (WGS) entry which is preliminary data.</text>
</comment>
<evidence type="ECO:0000313" key="3">
    <source>
        <dbReference type="EMBL" id="RQW08356.1"/>
    </source>
</evidence>
<feature type="region of interest" description="Disordered" evidence="1">
    <location>
        <begin position="95"/>
        <end position="123"/>
    </location>
</feature>
<gene>
    <name evidence="3" type="ORF">EH198_22370</name>
</gene>
<name>A0A3N9PSZ0_9BACL</name>
<dbReference type="EMBL" id="RQPI01000021">
    <property type="protein sequence ID" value="RQW08356.1"/>
    <property type="molecule type" value="Genomic_DNA"/>
</dbReference>
<dbReference type="OrthoDB" id="337615at2"/>
<dbReference type="RefSeq" id="WP_124697725.1">
    <property type="nucleotide sequence ID" value="NZ_JBHUFE010000012.1"/>
</dbReference>
<evidence type="ECO:0008006" key="5">
    <source>
        <dbReference type="Google" id="ProtNLM"/>
    </source>
</evidence>
<accession>A0A3N9PSZ0</accession>
<evidence type="ECO:0000313" key="4">
    <source>
        <dbReference type="Proteomes" id="UP000282529"/>
    </source>
</evidence>
<proteinExistence type="predicted"/>
<dbReference type="Proteomes" id="UP000282529">
    <property type="component" value="Unassembled WGS sequence"/>
</dbReference>
<reference evidence="3 4" key="1">
    <citation type="submission" date="2018-11" db="EMBL/GenBank/DDBJ databases">
        <title>Genome sequence of strain 7197.</title>
        <authorList>
            <person name="Gao J."/>
            <person name="Sun J."/>
        </authorList>
    </citation>
    <scope>NUCLEOTIDE SEQUENCE [LARGE SCALE GENOMIC DNA]</scope>
    <source>
        <strain evidence="3 4">7197</strain>
    </source>
</reference>
<dbReference type="AlphaFoldDB" id="A0A3N9PSZ0"/>
<protein>
    <recommendedName>
        <fullName evidence="5">Copper amine oxidase-like N-terminal domain-containing protein</fullName>
    </recommendedName>
</protein>
<feature type="chain" id="PRO_5018024036" description="Copper amine oxidase-like N-terminal domain-containing protein" evidence="2">
    <location>
        <begin position="25"/>
        <end position="223"/>
    </location>
</feature>